<feature type="domain" description="YdhG-like" evidence="1">
    <location>
        <begin position="18"/>
        <end position="114"/>
    </location>
</feature>
<evidence type="ECO:0000313" key="3">
    <source>
        <dbReference type="Proteomes" id="UP001206639"/>
    </source>
</evidence>
<dbReference type="Pfam" id="PF08818">
    <property type="entry name" value="DUF1801"/>
    <property type="match status" value="1"/>
</dbReference>
<reference evidence="3" key="1">
    <citation type="submission" date="2023-07" db="EMBL/GenBank/DDBJ databases">
        <authorList>
            <person name="Deng Y."/>
            <person name="Zhang Y.-Q."/>
        </authorList>
    </citation>
    <scope>NUCLEOTIDE SEQUENCE [LARGE SCALE GENOMIC DNA]</scope>
    <source>
        <strain evidence="3">CPCC 205710</strain>
    </source>
</reference>
<dbReference type="EMBL" id="JAODWD010000002">
    <property type="protein sequence ID" value="MCT7658997.1"/>
    <property type="molecule type" value="Genomic_DNA"/>
</dbReference>
<accession>A0ABT2M9R6</accession>
<sequence length="135" mass="15508">MVGDPRTEFLQHHKPAVRDAAERLIATITGCARFDEAIKWRQLTFAIDSDFDHWVCAVSATATHARVAFHFGTWLDDPDAVFDTSDAEFVRRISYRSADEVDQAVVRRLVTQALEELPRFRARRRDPAPPSRRRS</sequence>
<organism evidence="2 3">
    <name type="scientific">Mycobacterium deserti</name>
    <dbReference type="NCBI Taxonomy" id="2978347"/>
    <lineage>
        <taxon>Bacteria</taxon>
        <taxon>Bacillati</taxon>
        <taxon>Actinomycetota</taxon>
        <taxon>Actinomycetes</taxon>
        <taxon>Mycobacteriales</taxon>
        <taxon>Mycobacteriaceae</taxon>
        <taxon>Mycobacterium</taxon>
    </lineage>
</organism>
<gene>
    <name evidence="2" type="ORF">N4S67_11240</name>
</gene>
<dbReference type="SUPFAM" id="SSF159888">
    <property type="entry name" value="YdhG-like"/>
    <property type="match status" value="1"/>
</dbReference>
<dbReference type="Proteomes" id="UP001206639">
    <property type="component" value="Unassembled WGS sequence"/>
</dbReference>
<dbReference type="RefSeq" id="WP_260993016.1">
    <property type="nucleotide sequence ID" value="NZ_JAODWD010000002.1"/>
</dbReference>
<keyword evidence="3" id="KW-1185">Reference proteome</keyword>
<dbReference type="InterPro" id="IPR014922">
    <property type="entry name" value="YdhG-like"/>
</dbReference>
<proteinExistence type="predicted"/>
<protein>
    <submittedName>
        <fullName evidence="2">DUF1801 domain-containing protein</fullName>
    </submittedName>
</protein>
<evidence type="ECO:0000313" key="2">
    <source>
        <dbReference type="EMBL" id="MCT7658997.1"/>
    </source>
</evidence>
<comment type="caution">
    <text evidence="2">The sequence shown here is derived from an EMBL/GenBank/DDBJ whole genome shotgun (WGS) entry which is preliminary data.</text>
</comment>
<name>A0ABT2M9R6_9MYCO</name>
<evidence type="ECO:0000259" key="1">
    <source>
        <dbReference type="Pfam" id="PF08818"/>
    </source>
</evidence>